<comment type="caution">
    <text evidence="1">The sequence shown here is derived from an EMBL/GenBank/DDBJ whole genome shotgun (WGS) entry which is preliminary data.</text>
</comment>
<sequence>MIIAIVILGMSTAISTYTVSQQKTKDRPFALNLGQQQMDEVMVNLVTQNAMVFDNAPIRRGRSFFLKSENMTVSQYFFNNFPLNAPVDPVTAGSEMAAIPWTAVVAELDTKPIPVDIADKIYNGANAYIKQTLFYRNRFYRAGGELVGSQPSEYPSFAELKGELQDNDANPPKYVVRFQLFGIPTSKAPDPTFNIGSDIRASVRLASGQYGGDPRNPPVGAPFLIGDSCISASDKNVGAATIDGATGRIYLRERSDVGPDNPDYFPHMTSKVLVARVYRVTDYSDDGTFFMNGGVPDAEIASASTVLVGRVQRK</sequence>
<reference evidence="1 2" key="1">
    <citation type="submission" date="2019-03" db="EMBL/GenBank/DDBJ databases">
        <title>Lake Tanganyika Metagenome-Assembled Genomes (MAGs).</title>
        <authorList>
            <person name="Tran P."/>
        </authorList>
    </citation>
    <scope>NUCLEOTIDE SEQUENCE [LARGE SCALE GENOMIC DNA]</scope>
    <source>
        <strain evidence="1">K_DeepCast_65m_m2_236</strain>
    </source>
</reference>
<dbReference type="Proteomes" id="UP000703893">
    <property type="component" value="Unassembled WGS sequence"/>
</dbReference>
<gene>
    <name evidence="1" type="ORF">FJZ00_01195</name>
</gene>
<protein>
    <submittedName>
        <fullName evidence="1">Uncharacterized protein</fullName>
    </submittedName>
</protein>
<organism evidence="1 2">
    <name type="scientific">Candidatus Tanganyikabacteria bacterium</name>
    <dbReference type="NCBI Taxonomy" id="2961651"/>
    <lineage>
        <taxon>Bacteria</taxon>
        <taxon>Bacillati</taxon>
        <taxon>Candidatus Sericytochromatia</taxon>
        <taxon>Candidatus Tanganyikabacteria</taxon>
    </lineage>
</organism>
<evidence type="ECO:0000313" key="2">
    <source>
        <dbReference type="Proteomes" id="UP000703893"/>
    </source>
</evidence>
<accession>A0A938BLY6</accession>
<dbReference type="AlphaFoldDB" id="A0A938BLY6"/>
<name>A0A938BLY6_9BACT</name>
<evidence type="ECO:0000313" key="1">
    <source>
        <dbReference type="EMBL" id="MBM3273739.1"/>
    </source>
</evidence>
<dbReference type="EMBL" id="VGJX01000038">
    <property type="protein sequence ID" value="MBM3273739.1"/>
    <property type="molecule type" value="Genomic_DNA"/>
</dbReference>
<proteinExistence type="predicted"/>